<dbReference type="GO" id="GO:0006974">
    <property type="term" value="P:DNA damage response"/>
    <property type="evidence" value="ECO:0007669"/>
    <property type="project" value="TreeGrafter"/>
</dbReference>
<dbReference type="PANTHER" id="PTHR41536:SF1">
    <property type="entry name" value="PKHD-TYPE HYDROXYLASE YBIX"/>
    <property type="match status" value="1"/>
</dbReference>
<protein>
    <submittedName>
        <fullName evidence="9">Fe2+-dependent dioxygenase</fullName>
    </submittedName>
</protein>
<dbReference type="GO" id="GO:0005506">
    <property type="term" value="F:iron ion binding"/>
    <property type="evidence" value="ECO:0007669"/>
    <property type="project" value="UniProtKB-UniRule"/>
</dbReference>
<keyword evidence="5 7" id="KW-0560">Oxidoreductase</keyword>
<dbReference type="Gene3D" id="2.60.120.620">
    <property type="entry name" value="q2cbj1_9rhob like domain"/>
    <property type="match status" value="1"/>
</dbReference>
<dbReference type="InterPro" id="IPR005123">
    <property type="entry name" value="Oxoglu/Fe-dep_dioxygenase_dom"/>
</dbReference>
<gene>
    <name evidence="9" type="ORF">EJN92_14270</name>
</gene>
<dbReference type="EMBL" id="CP034464">
    <property type="protein sequence ID" value="AZP13063.1"/>
    <property type="molecule type" value="Genomic_DNA"/>
</dbReference>
<proteinExistence type="inferred from homology"/>
<dbReference type="GO" id="GO:0006879">
    <property type="term" value="P:intracellular iron ion homeostasis"/>
    <property type="evidence" value="ECO:0007669"/>
    <property type="project" value="TreeGrafter"/>
</dbReference>
<dbReference type="RefSeq" id="WP_126128439.1">
    <property type="nucleotide sequence ID" value="NZ_CP034464.1"/>
</dbReference>
<feature type="binding site" evidence="7">
    <location>
        <position position="169"/>
    </location>
    <ligand>
        <name>2-oxoglutarate</name>
        <dbReference type="ChEBI" id="CHEBI:16810"/>
    </ligand>
</feature>
<evidence type="ECO:0000256" key="5">
    <source>
        <dbReference type="ARBA" id="ARBA00023002"/>
    </source>
</evidence>
<dbReference type="HAMAP" id="MF_00657">
    <property type="entry name" value="Hydroxyl_YbiX"/>
    <property type="match status" value="1"/>
</dbReference>
<dbReference type="KEGG" id="upv:EJN92_14270"/>
<dbReference type="InterPro" id="IPR006620">
    <property type="entry name" value="Pro_4_hyd_alph"/>
</dbReference>
<feature type="binding site" evidence="7">
    <location>
        <position position="98"/>
    </location>
    <ligand>
        <name>Fe cation</name>
        <dbReference type="ChEBI" id="CHEBI:24875"/>
    </ligand>
</feature>
<keyword evidence="10" id="KW-1185">Reference proteome</keyword>
<dbReference type="Pfam" id="PF18331">
    <property type="entry name" value="PKHD_C"/>
    <property type="match status" value="1"/>
</dbReference>
<dbReference type="PROSITE" id="PS51471">
    <property type="entry name" value="FE2OG_OXY"/>
    <property type="match status" value="1"/>
</dbReference>
<evidence type="ECO:0000256" key="2">
    <source>
        <dbReference type="ARBA" id="ARBA00022723"/>
    </source>
</evidence>
<keyword evidence="4 7" id="KW-0223">Dioxygenase</keyword>
<evidence type="ECO:0000259" key="8">
    <source>
        <dbReference type="PROSITE" id="PS51471"/>
    </source>
</evidence>
<dbReference type="InterPro" id="IPR041097">
    <property type="entry name" value="PKHD_C"/>
</dbReference>
<dbReference type="InterPro" id="IPR023550">
    <property type="entry name" value="PKHD_hydroxylase"/>
</dbReference>
<dbReference type="PANTHER" id="PTHR41536">
    <property type="entry name" value="PKHD-TYPE HYDROXYLASE YBIX"/>
    <property type="match status" value="1"/>
</dbReference>
<dbReference type="Gene3D" id="4.10.860.20">
    <property type="entry name" value="Rabenosyn, Rab binding domain"/>
    <property type="match status" value="1"/>
</dbReference>
<evidence type="ECO:0000256" key="6">
    <source>
        <dbReference type="ARBA" id="ARBA00023004"/>
    </source>
</evidence>
<reference evidence="9 10" key="1">
    <citation type="journal article" date="2011" name="Int. J. Syst. Evol. Microbiol.">
        <title>Description of Undibacterium oligocarboniphilum sp. nov., isolated from purified water, and Undibacterium pigrum strain CCUG 49012 as the type strain of Undibacterium parvum sp. nov., and emended descriptions of the genus Undibacterium and the species Undibacterium pigrum.</title>
        <authorList>
            <person name="Eder W."/>
            <person name="Wanner G."/>
            <person name="Ludwig W."/>
            <person name="Busse H.J."/>
            <person name="Ziemke-Kageler F."/>
            <person name="Lang E."/>
        </authorList>
    </citation>
    <scope>NUCLEOTIDE SEQUENCE [LARGE SCALE GENOMIC DNA]</scope>
    <source>
        <strain evidence="9 10">DSM 23061</strain>
    </source>
</reference>
<evidence type="ECO:0000256" key="1">
    <source>
        <dbReference type="ARBA" id="ARBA00001961"/>
    </source>
</evidence>
<feature type="domain" description="Fe2OG dioxygenase" evidence="8">
    <location>
        <begin position="78"/>
        <end position="178"/>
    </location>
</feature>
<evidence type="ECO:0000256" key="7">
    <source>
        <dbReference type="HAMAP-Rule" id="MF_00657"/>
    </source>
</evidence>
<dbReference type="Proteomes" id="UP000275663">
    <property type="component" value="Chromosome"/>
</dbReference>
<dbReference type="Pfam" id="PF13640">
    <property type="entry name" value="2OG-FeII_Oxy_3"/>
    <property type="match status" value="1"/>
</dbReference>
<feature type="binding site" evidence="7">
    <location>
        <position position="96"/>
    </location>
    <ligand>
        <name>Fe cation</name>
        <dbReference type="ChEBI" id="CHEBI:24875"/>
    </ligand>
</feature>
<keyword evidence="3 7" id="KW-0847">Vitamin C</keyword>
<feature type="binding site" evidence="7">
    <location>
        <position position="159"/>
    </location>
    <ligand>
        <name>Fe cation</name>
        <dbReference type="ChEBI" id="CHEBI:24875"/>
    </ligand>
</feature>
<accession>A0A3S9HLQ8</accession>
<name>A0A3S9HLQ8_9BURK</name>
<organism evidence="9 10">
    <name type="scientific">Undibacterium parvum</name>
    <dbReference type="NCBI Taxonomy" id="401471"/>
    <lineage>
        <taxon>Bacteria</taxon>
        <taxon>Pseudomonadati</taxon>
        <taxon>Pseudomonadota</taxon>
        <taxon>Betaproteobacteria</taxon>
        <taxon>Burkholderiales</taxon>
        <taxon>Oxalobacteraceae</taxon>
        <taxon>Undibacterium</taxon>
    </lineage>
</organism>
<dbReference type="GO" id="GO:0031418">
    <property type="term" value="F:L-ascorbic acid binding"/>
    <property type="evidence" value="ECO:0007669"/>
    <property type="project" value="UniProtKB-KW"/>
</dbReference>
<keyword evidence="2 7" id="KW-0479">Metal-binding</keyword>
<dbReference type="SMART" id="SM00702">
    <property type="entry name" value="P4Hc"/>
    <property type="match status" value="1"/>
</dbReference>
<dbReference type="NCBIfam" id="NF003975">
    <property type="entry name" value="PRK05467.1-4"/>
    <property type="match status" value="1"/>
</dbReference>
<dbReference type="SUPFAM" id="SSF51197">
    <property type="entry name" value="Clavaminate synthase-like"/>
    <property type="match status" value="1"/>
</dbReference>
<evidence type="ECO:0000313" key="9">
    <source>
        <dbReference type="EMBL" id="AZP13063.1"/>
    </source>
</evidence>
<dbReference type="GO" id="GO:0016706">
    <property type="term" value="F:2-oxoglutarate-dependent dioxygenase activity"/>
    <property type="evidence" value="ECO:0007669"/>
    <property type="project" value="UniProtKB-UniRule"/>
</dbReference>
<dbReference type="NCBIfam" id="NF003974">
    <property type="entry name" value="PRK05467.1-3"/>
    <property type="match status" value="1"/>
</dbReference>
<dbReference type="InterPro" id="IPR044862">
    <property type="entry name" value="Pro_4_hyd_alph_FE2OG_OXY"/>
</dbReference>
<keyword evidence="6 7" id="KW-0408">Iron</keyword>
<dbReference type="OrthoDB" id="9812472at2"/>
<sequence>MMLHIPNVLSPEQVAKMRAKLAEADWTDGRATVGAQGAMVKLNRQLPEHSPLSLELGQIVLAALAKNSLFFAAALPRTTIPPLFNSYEGGQHYGLHVDGAVRKLPGSGVSLRTDVSSTLFLSDPDEYEGGELVVVDTYGTHEVKLPAGDLIVYPSTSLHQVLPVTRGARVCSFFWTQSMVRDDAQRSMLFELDQNIHKLRNRLGDCDEVIGLTGHYHNLLRQWAEL</sequence>
<comment type="cofactor">
    <cofactor evidence="7">
        <name>Fe(2+)</name>
        <dbReference type="ChEBI" id="CHEBI:29033"/>
    </cofactor>
    <text evidence="7">Binds 1 Fe(2+) ion per subunit.</text>
</comment>
<comment type="cofactor">
    <cofactor evidence="1 7">
        <name>L-ascorbate</name>
        <dbReference type="ChEBI" id="CHEBI:38290"/>
    </cofactor>
</comment>
<evidence type="ECO:0000256" key="3">
    <source>
        <dbReference type="ARBA" id="ARBA00022896"/>
    </source>
</evidence>
<evidence type="ECO:0000313" key="10">
    <source>
        <dbReference type="Proteomes" id="UP000275663"/>
    </source>
</evidence>
<evidence type="ECO:0000256" key="4">
    <source>
        <dbReference type="ARBA" id="ARBA00022964"/>
    </source>
</evidence>
<dbReference type="AlphaFoldDB" id="A0A3S9HLQ8"/>